<sequence length="213" mass="24553">IITTTYMKRVPYSFDMTVRGRTFGNVQDPTAGIHMVVEEVGDWIQWTYTYPEILQAACVNIDYPLALTGTEICIHNNDGQDDTHAWGEWLYNPNGEQVKSGNTPVSELYWVEAEGERGVDDTYVVRILKSVINYDFHWHATYTPWFGGPMYVTNYDGSTYDNFYEAVLWQELTTPFPMQPGEQLQFRICHKFGLHVGEDTYYLTTIVDATETL</sequence>
<dbReference type="AlphaFoldDB" id="X1KA77"/>
<gene>
    <name evidence="1" type="ORF">S06H3_16894</name>
</gene>
<protein>
    <submittedName>
        <fullName evidence="1">Uncharacterized protein</fullName>
    </submittedName>
</protein>
<organism evidence="1">
    <name type="scientific">marine sediment metagenome</name>
    <dbReference type="NCBI Taxonomy" id="412755"/>
    <lineage>
        <taxon>unclassified sequences</taxon>
        <taxon>metagenomes</taxon>
        <taxon>ecological metagenomes</taxon>
    </lineage>
</organism>
<proteinExistence type="predicted"/>
<evidence type="ECO:0000313" key="1">
    <source>
        <dbReference type="EMBL" id="GAI03493.1"/>
    </source>
</evidence>
<reference evidence="1" key="1">
    <citation type="journal article" date="2014" name="Front. Microbiol.">
        <title>High frequency of phylogenetically diverse reductive dehalogenase-homologous genes in deep subseafloor sedimentary metagenomes.</title>
        <authorList>
            <person name="Kawai M."/>
            <person name="Futagami T."/>
            <person name="Toyoda A."/>
            <person name="Takaki Y."/>
            <person name="Nishi S."/>
            <person name="Hori S."/>
            <person name="Arai W."/>
            <person name="Tsubouchi T."/>
            <person name="Morono Y."/>
            <person name="Uchiyama I."/>
            <person name="Ito T."/>
            <person name="Fujiyama A."/>
            <person name="Inagaki F."/>
            <person name="Takami H."/>
        </authorList>
    </citation>
    <scope>NUCLEOTIDE SEQUENCE</scope>
    <source>
        <strain evidence="1">Expedition CK06-06</strain>
    </source>
</reference>
<name>X1KA77_9ZZZZ</name>
<feature type="non-terminal residue" evidence="1">
    <location>
        <position position="1"/>
    </location>
</feature>
<dbReference type="EMBL" id="BARV01008399">
    <property type="protein sequence ID" value="GAI03493.1"/>
    <property type="molecule type" value="Genomic_DNA"/>
</dbReference>
<comment type="caution">
    <text evidence="1">The sequence shown here is derived from an EMBL/GenBank/DDBJ whole genome shotgun (WGS) entry which is preliminary data.</text>
</comment>
<accession>X1KA77</accession>